<proteinExistence type="predicted"/>
<dbReference type="EMBL" id="JADIXZ010000004">
    <property type="protein sequence ID" value="MBK6300692.1"/>
    <property type="molecule type" value="Genomic_DNA"/>
</dbReference>
<evidence type="ECO:0000313" key="6">
    <source>
        <dbReference type="Proteomes" id="UP000726105"/>
    </source>
</evidence>
<dbReference type="Proteomes" id="UP000886632">
    <property type="component" value="Unassembled WGS sequence"/>
</dbReference>
<name>A0A935CDG0_9MICO</name>
<dbReference type="Pfam" id="PF01814">
    <property type="entry name" value="Hemerythrin"/>
    <property type="match status" value="1"/>
</dbReference>
<evidence type="ECO:0000313" key="2">
    <source>
        <dbReference type="EMBL" id="MBK6300692.1"/>
    </source>
</evidence>
<dbReference type="EMBL" id="JADJIB010000002">
    <property type="protein sequence ID" value="MBK7273045.1"/>
    <property type="molecule type" value="Genomic_DNA"/>
</dbReference>
<reference evidence="5 6" key="1">
    <citation type="submission" date="2020-10" db="EMBL/GenBank/DDBJ databases">
        <title>Connecting structure to function with the recovery of over 1000 high-quality activated sludge metagenome-assembled genomes encoding full-length rRNA genes using long-read sequencing.</title>
        <authorList>
            <person name="Singleton C.M."/>
            <person name="Petriglieri F."/>
            <person name="Kristensen J.M."/>
            <person name="Kirkegaard R.H."/>
            <person name="Michaelsen T.Y."/>
            <person name="Andersen M.H."/>
            <person name="Karst S.M."/>
            <person name="Dueholm M.S."/>
            <person name="Nielsen P.H."/>
            <person name="Albertsen M."/>
        </authorList>
    </citation>
    <scope>NUCLEOTIDE SEQUENCE [LARGE SCALE GENOMIC DNA]</scope>
    <source>
        <strain evidence="2">AalE_18-Q3-R2-46_BAT3C.188</strain>
        <strain evidence="3">Ega_18-Q3-R5-49_MAXAC.001</strain>
        <strain evidence="4">Ribe_18-Q3-R11-54_MAXAC.001</strain>
    </source>
</reference>
<comment type="caution">
    <text evidence="2">The sequence shown here is derived from an EMBL/GenBank/DDBJ whole genome shotgun (WGS) entry which is preliminary data.</text>
</comment>
<gene>
    <name evidence="2" type="ORF">IPF40_06445</name>
    <name evidence="3" type="ORF">IPI13_07685</name>
    <name evidence="4" type="ORF">IPP00_00470</name>
</gene>
<sequence>MDADIASYLDKVKQRRSELGQSMAELQEVIDEPVGDAEHWRDVARAAAADVRRDLDEHIAVTEANGGLYDSLRAEAARLAGPLRHLQGEHPDLVALADELIAVLDRPAAADRADAPELVKKLLRRLSHHRQRGADLVFEAYQVDVGGTG</sequence>
<evidence type="ECO:0000313" key="4">
    <source>
        <dbReference type="EMBL" id="MBL0002525.1"/>
    </source>
</evidence>
<dbReference type="Proteomes" id="UP000718281">
    <property type="component" value="Unassembled WGS sequence"/>
</dbReference>
<evidence type="ECO:0000259" key="1">
    <source>
        <dbReference type="Pfam" id="PF01814"/>
    </source>
</evidence>
<dbReference type="Proteomes" id="UP000726105">
    <property type="component" value="Unassembled WGS sequence"/>
</dbReference>
<protein>
    <submittedName>
        <fullName evidence="2">Hemerythrin domain-containing protein</fullName>
    </submittedName>
</protein>
<evidence type="ECO:0000313" key="3">
    <source>
        <dbReference type="EMBL" id="MBK7273045.1"/>
    </source>
</evidence>
<dbReference type="EMBL" id="JADKGK010000004">
    <property type="protein sequence ID" value="MBL0002525.1"/>
    <property type="molecule type" value="Genomic_DNA"/>
</dbReference>
<feature type="domain" description="Hemerythrin-like" evidence="1">
    <location>
        <begin position="23"/>
        <end position="132"/>
    </location>
</feature>
<evidence type="ECO:0000313" key="5">
    <source>
        <dbReference type="Proteomes" id="UP000718281"/>
    </source>
</evidence>
<dbReference type="AlphaFoldDB" id="A0A935CDG0"/>
<accession>A0A935CDG0</accession>
<dbReference type="InterPro" id="IPR012312">
    <property type="entry name" value="Hemerythrin-like"/>
</dbReference>
<organism evidence="2 5">
    <name type="scientific">Candidatus Phosphoribacter hodrii</name>
    <dbReference type="NCBI Taxonomy" id="2953743"/>
    <lineage>
        <taxon>Bacteria</taxon>
        <taxon>Bacillati</taxon>
        <taxon>Actinomycetota</taxon>
        <taxon>Actinomycetes</taxon>
        <taxon>Micrococcales</taxon>
        <taxon>Dermatophilaceae</taxon>
        <taxon>Candidatus Phosphoribacter</taxon>
    </lineage>
</organism>